<evidence type="ECO:0000313" key="3">
    <source>
        <dbReference type="Proteomes" id="UP000032434"/>
    </source>
</evidence>
<organism evidence="2 3">
    <name type="scientific">Acholeplasma oculi</name>
    <dbReference type="NCBI Taxonomy" id="35623"/>
    <lineage>
        <taxon>Bacteria</taxon>
        <taxon>Bacillati</taxon>
        <taxon>Mycoplasmatota</taxon>
        <taxon>Mollicutes</taxon>
        <taxon>Acholeplasmatales</taxon>
        <taxon>Acholeplasmataceae</taxon>
        <taxon>Acholeplasma</taxon>
    </lineage>
</organism>
<accession>A0A061AI80</accession>
<dbReference type="HOGENOM" id="CLU_398834_0_0_14"/>
<dbReference type="InParanoid" id="A0A061AI80"/>
<dbReference type="InterPro" id="IPR013783">
    <property type="entry name" value="Ig-like_fold"/>
</dbReference>
<evidence type="ECO:0000313" key="2">
    <source>
        <dbReference type="EMBL" id="CDR31301.1"/>
    </source>
</evidence>
<name>A0A061AI80_9MOLU</name>
<protein>
    <recommendedName>
        <fullName evidence="4">DUF5011 domain-containing protein</fullName>
    </recommendedName>
</protein>
<keyword evidence="3" id="KW-1185">Reference proteome</keyword>
<keyword evidence="1" id="KW-1133">Transmembrane helix</keyword>
<dbReference type="RefSeq" id="WP_045749734.1">
    <property type="nucleotide sequence ID" value="NZ_FUZK01000001.1"/>
</dbReference>
<dbReference type="Gene3D" id="2.60.40.10">
    <property type="entry name" value="Immunoglobulins"/>
    <property type="match status" value="4"/>
</dbReference>
<evidence type="ECO:0000256" key="1">
    <source>
        <dbReference type="SAM" id="Phobius"/>
    </source>
</evidence>
<dbReference type="STRING" id="35623.Aocu_12280"/>
<dbReference type="KEGG" id="aoc:Aocu_12280"/>
<dbReference type="EMBL" id="LK028559">
    <property type="protein sequence ID" value="CDR31301.1"/>
    <property type="molecule type" value="Genomic_DNA"/>
</dbReference>
<dbReference type="PANTHER" id="PTHR24273:SF32">
    <property type="entry name" value="HYALIN"/>
    <property type="match status" value="1"/>
</dbReference>
<dbReference type="AlphaFoldDB" id="A0A061AI80"/>
<evidence type="ECO:0008006" key="4">
    <source>
        <dbReference type="Google" id="ProtNLM"/>
    </source>
</evidence>
<gene>
    <name evidence="2" type="ORF">Aocu_12280</name>
</gene>
<proteinExistence type="predicted"/>
<keyword evidence="1" id="KW-0812">Transmembrane</keyword>
<feature type="transmembrane region" description="Helical" evidence="1">
    <location>
        <begin position="657"/>
        <end position="680"/>
    </location>
</feature>
<keyword evidence="1" id="KW-0472">Membrane</keyword>
<sequence length="690" mass="79779">MQILSLLLNVAIIWSQTEVIIPLNDSLESYKYEPYASLYIDDERIDDPLMYYEYEVNHTTFKVINTKHVGTYTVYYRVHFPTYGFESTESIQFVVKDLIFPIVTLREEIVLEVFSKPPDYLSYLLISDNHTPNTNLLVNIRSNDVIYNQIGTYRISFSVTDQSLNETVFQTNVRIIDSIRPIIKQKTSVIIKVNEMILIDKFFTFEDNYDKALKIELIDTGINYQKSGIYSGKLIVTDQSLNQTTLVFDVQIEDLEAPKIILKTQSMTYNVHDTITLDELRSYILNVSDNQDSMDVADVEIISYIDSNFLGTYEVFYQVKDQSGQTGISKLTIHIKDLEAPVVELMHEIIVDVNTLEPYVYEYLKVTDNYNELSELQFSKTGTVDMSKIGSYRVIVTVKDLAKNETIFPVIIKVLDRVSPTIEGPTLIEVTNFYKPLYESLYKVTDNYDKTLKMMIKDEHVNYQEIGAYQVQIIVSDASLNQTSIFVDIHVKDDISPELILKNVQVFISVFSEPVDLLEYVESVSDNYDLDLDIVDIVITGTVDYQNIGLYKVTYQIMDQSKNIGTNQLYIHIKDYEAPIIHVSMKELKVGDKIYLPDFFLVTDNYDGDITHLLKFTPGYIPTHQEGHYEVIAYVYDSSGNYHEEKVMITVLPNDDIYLYLTYMGGFIVIVGSISLFYIYKKKREKRIQF</sequence>
<reference evidence="3" key="1">
    <citation type="submission" date="2014-05" db="EMBL/GenBank/DDBJ databases">
        <authorList>
            <person name="Kube M."/>
        </authorList>
    </citation>
    <scope>NUCLEOTIDE SEQUENCE [LARGE SCALE GENOMIC DNA]</scope>
</reference>
<dbReference type="OrthoDB" id="383862at2"/>
<dbReference type="Proteomes" id="UP000032434">
    <property type="component" value="Chromosome 1"/>
</dbReference>
<dbReference type="PANTHER" id="PTHR24273">
    <property type="entry name" value="FI04643P-RELATED"/>
    <property type="match status" value="1"/>
</dbReference>
<dbReference type="PATRIC" id="fig|35623.3.peg.1228"/>